<dbReference type="GO" id="GO:0009279">
    <property type="term" value="C:cell outer membrane"/>
    <property type="evidence" value="ECO:0007669"/>
    <property type="project" value="UniProtKB-SubCell"/>
</dbReference>
<dbReference type="PROSITE" id="PS01151">
    <property type="entry name" value="FIMBRIAL_USHER"/>
    <property type="match status" value="1"/>
</dbReference>
<feature type="signal peptide" evidence="11">
    <location>
        <begin position="1"/>
        <end position="34"/>
    </location>
</feature>
<reference evidence="14" key="1">
    <citation type="submission" date="2022-04" db="EMBL/GenBank/DDBJ databases">
        <title>Genomic mining of Alcaligenes faecalis D334 producing ectoin and derivatives.</title>
        <authorList>
            <person name="Doan V.T."/>
            <person name="Quach N.T."/>
            <person name="Vu T.-H.-N."/>
            <person name="Phi Q.-T."/>
        </authorList>
    </citation>
    <scope>NUCLEOTIDE SEQUENCE</scope>
    <source>
        <strain evidence="14">D334</strain>
    </source>
</reference>
<keyword evidence="7 11" id="KW-0732">Signal</keyword>
<dbReference type="GO" id="GO:0015473">
    <property type="term" value="F:fimbrial usher porin activity"/>
    <property type="evidence" value="ECO:0007669"/>
    <property type="project" value="InterPro"/>
</dbReference>
<gene>
    <name evidence="14" type="ORF">MXF72_04830</name>
</gene>
<proteinExistence type="inferred from homology"/>
<dbReference type="InterPro" id="IPR018030">
    <property type="entry name" value="Fimbrial_membr_usher_CS"/>
</dbReference>
<keyword evidence="6 10" id="KW-0812">Transmembrane</keyword>
<evidence type="ECO:0000313" key="15">
    <source>
        <dbReference type="Proteomes" id="UP000830925"/>
    </source>
</evidence>
<comment type="subcellular location">
    <subcellularLocation>
        <location evidence="1 10">Cell outer membrane</location>
        <topology evidence="1 10">Multi-pass membrane protein</topology>
    </subcellularLocation>
</comment>
<dbReference type="PANTHER" id="PTHR30451:SF21">
    <property type="entry name" value="FIMBRIAL USHER DOMAIN-CONTAINING PROTEIN YDET-RELATED"/>
    <property type="match status" value="1"/>
</dbReference>
<keyword evidence="8 10" id="KW-0472">Membrane</keyword>
<evidence type="ECO:0000256" key="3">
    <source>
        <dbReference type="ARBA" id="ARBA00022448"/>
    </source>
</evidence>
<dbReference type="Pfam" id="PF00577">
    <property type="entry name" value="Usher"/>
    <property type="match status" value="1"/>
</dbReference>
<keyword evidence="4" id="KW-1134">Transmembrane beta strand</keyword>
<evidence type="ECO:0000259" key="12">
    <source>
        <dbReference type="Pfam" id="PF13953"/>
    </source>
</evidence>
<comment type="similarity">
    <text evidence="2 10">Belongs to the fimbrial export usher family.</text>
</comment>
<evidence type="ECO:0000256" key="1">
    <source>
        <dbReference type="ARBA" id="ARBA00004571"/>
    </source>
</evidence>
<evidence type="ECO:0000256" key="2">
    <source>
        <dbReference type="ARBA" id="ARBA00008064"/>
    </source>
</evidence>
<dbReference type="GO" id="GO:0009297">
    <property type="term" value="P:pilus assembly"/>
    <property type="evidence" value="ECO:0007669"/>
    <property type="project" value="InterPro"/>
</dbReference>
<dbReference type="RefSeq" id="WP_247966541.1">
    <property type="nucleotide sequence ID" value="NZ_CP095873.1"/>
</dbReference>
<dbReference type="Gene3D" id="2.60.40.3110">
    <property type="match status" value="1"/>
</dbReference>
<dbReference type="PANTHER" id="PTHR30451">
    <property type="entry name" value="OUTER MEMBRANE USHER PROTEIN"/>
    <property type="match status" value="1"/>
</dbReference>
<dbReference type="Gene3D" id="2.60.40.2610">
    <property type="entry name" value="Outer membrane usher protein FimD, plug domain"/>
    <property type="match status" value="1"/>
</dbReference>
<evidence type="ECO:0000256" key="7">
    <source>
        <dbReference type="ARBA" id="ARBA00022729"/>
    </source>
</evidence>
<dbReference type="Gene3D" id="2.60.40.2070">
    <property type="match status" value="1"/>
</dbReference>
<dbReference type="InterPro" id="IPR000015">
    <property type="entry name" value="Fimb_usher"/>
</dbReference>
<evidence type="ECO:0000256" key="5">
    <source>
        <dbReference type="ARBA" id="ARBA00022558"/>
    </source>
</evidence>
<keyword evidence="9 10" id="KW-0998">Cell outer membrane</keyword>
<dbReference type="Pfam" id="PF13953">
    <property type="entry name" value="PapC_C"/>
    <property type="match status" value="1"/>
</dbReference>
<evidence type="ECO:0000259" key="13">
    <source>
        <dbReference type="Pfam" id="PF13954"/>
    </source>
</evidence>
<dbReference type="Gene3D" id="3.10.20.410">
    <property type="match status" value="1"/>
</dbReference>
<keyword evidence="5 10" id="KW-1029">Fimbrium biogenesis</keyword>
<organism evidence="14 15">
    <name type="scientific">Alcaligenes faecalis</name>
    <dbReference type="NCBI Taxonomy" id="511"/>
    <lineage>
        <taxon>Bacteria</taxon>
        <taxon>Pseudomonadati</taxon>
        <taxon>Pseudomonadota</taxon>
        <taxon>Betaproteobacteria</taxon>
        <taxon>Burkholderiales</taxon>
        <taxon>Alcaligenaceae</taxon>
        <taxon>Alcaligenes</taxon>
    </lineage>
</organism>
<name>A0AAE9HCZ5_ALCFA</name>
<dbReference type="AlphaFoldDB" id="A0AAE9HCZ5"/>
<accession>A0AAE9HCZ5</accession>
<feature type="domain" description="PapC N-terminal" evidence="13">
    <location>
        <begin position="72"/>
        <end position="213"/>
    </location>
</feature>
<evidence type="ECO:0000256" key="4">
    <source>
        <dbReference type="ARBA" id="ARBA00022452"/>
    </source>
</evidence>
<feature type="chain" id="PRO_5042038620" evidence="11">
    <location>
        <begin position="35"/>
        <end position="891"/>
    </location>
</feature>
<dbReference type="EMBL" id="CP095873">
    <property type="protein sequence ID" value="UPL22411.1"/>
    <property type="molecule type" value="Genomic_DNA"/>
</dbReference>
<evidence type="ECO:0000313" key="14">
    <source>
        <dbReference type="EMBL" id="UPL22411.1"/>
    </source>
</evidence>
<dbReference type="InterPro" id="IPR043142">
    <property type="entry name" value="PapC-like_C_sf"/>
</dbReference>
<keyword evidence="3 10" id="KW-0813">Transport</keyword>
<evidence type="ECO:0000256" key="10">
    <source>
        <dbReference type="RuleBase" id="RU003884"/>
    </source>
</evidence>
<sequence length="891" mass="96126">MFTKNHLFCHRIHPISRQPLAALRIALLPCMVFAACAAQAQTTSSVTVPAPEENKTEPVQVAALDSGDSMAFNMAFLQGNASTADLRTLLSSSNVAEGVQRVDLYVNQQRTGRRDITFKRNPRTDENEPCFDQEMLEQIGIDLSKLPAPVSTESTCLRLPEIVPDATVVYESAQLRLLLSIPQIYLSPSKRGYVDPSLWDEGQTAAFVNYGVNVRRDQSKGMSATNHLSADLRLGVNIGPWRIRNNSYYTSGTNRSSSFTSQNTYAQRDIVSLKSQLLAGQTYTRSPLFDSVRFMGVQMLSDEAMRPDSEQGYAPVIRGTAESNATVEVRQNGYVIYTTNVAPGPFAISDLAPSGSNGDLEITIIEADGSRRILRQAFSAPPLMVREGRLSYDIAAGQLRLNDEMQERPHFVSGSMLYGVSANTTLAAGVQVSKDFNAYSLGVGMNTQLGAVSLDATRSTSRVQGQQSQGTSMNLRYNKFIEATGSNVSINMRHDLSRGYRTLSDHVTATEAPAHLRLYGQRDSRQRIDANISQPVGGGNLYLSASYNKNWENNSSNSLSVGYSNHIGKVNYNLSYTRTRNLQSSFGPSRSHDNAVMLTLSIPLGSGPNAPQSFTTVSHDNSGNAVQAGASGLLPTEREISYAVAGGRSAAGESSASVNVGTASSFARMNAGYSYGNQHSSGNFSANGSIVAHSGGVNLGQALGETIMLAKVEPPVAGVGVSSHAGVKTGSNGYAIIPNATPYRSNHVSLDTRNAPRNAEFDNAVQQIVPTRGAVALATFKAEVGYRVQFELRDEQGAALPFGAMVRDAAGQQLGMTDPRGRILTMVSPEQMRGYLDISRNGQLCRARYELAEQAESLNYQLLRLNCVKREPDPMLPGDLAKQGASQDGTV</sequence>
<evidence type="ECO:0000256" key="6">
    <source>
        <dbReference type="ARBA" id="ARBA00022692"/>
    </source>
</evidence>
<feature type="domain" description="PapC-like C-terminal" evidence="12">
    <location>
        <begin position="790"/>
        <end position="852"/>
    </location>
</feature>
<dbReference type="InterPro" id="IPR025949">
    <property type="entry name" value="PapC-like_C"/>
</dbReference>
<dbReference type="Pfam" id="PF13954">
    <property type="entry name" value="PapC_N"/>
    <property type="match status" value="1"/>
</dbReference>
<dbReference type="SUPFAM" id="SSF141729">
    <property type="entry name" value="FimD N-terminal domain-like"/>
    <property type="match status" value="1"/>
</dbReference>
<evidence type="ECO:0000256" key="11">
    <source>
        <dbReference type="SAM" id="SignalP"/>
    </source>
</evidence>
<dbReference type="InterPro" id="IPR025885">
    <property type="entry name" value="PapC_N"/>
</dbReference>
<evidence type="ECO:0000256" key="8">
    <source>
        <dbReference type="ARBA" id="ARBA00023136"/>
    </source>
</evidence>
<dbReference type="InterPro" id="IPR037224">
    <property type="entry name" value="PapC_N_sf"/>
</dbReference>
<dbReference type="InterPro" id="IPR042186">
    <property type="entry name" value="FimD_plug_dom"/>
</dbReference>
<evidence type="ECO:0000256" key="9">
    <source>
        <dbReference type="ARBA" id="ARBA00023237"/>
    </source>
</evidence>
<dbReference type="Proteomes" id="UP000830925">
    <property type="component" value="Chromosome"/>
</dbReference>
<protein>
    <submittedName>
        <fullName evidence="14">Fimbrial biogenesis outer membrane usher protein</fullName>
    </submittedName>
</protein>